<keyword evidence="2" id="KW-1185">Reference proteome</keyword>
<dbReference type="OrthoDB" id="2586076at2759"/>
<evidence type="ECO:0000313" key="2">
    <source>
        <dbReference type="Proteomes" id="UP000308730"/>
    </source>
</evidence>
<dbReference type="AlphaFoldDB" id="A0A4S4N3P7"/>
<evidence type="ECO:0000313" key="1">
    <source>
        <dbReference type="EMBL" id="THH32985.1"/>
    </source>
</evidence>
<dbReference type="Proteomes" id="UP000308730">
    <property type="component" value="Unassembled WGS sequence"/>
</dbReference>
<proteinExistence type="predicted"/>
<accession>A0A4S4N3P7</accession>
<comment type="caution">
    <text evidence="1">The sequence shown here is derived from an EMBL/GenBank/DDBJ whole genome shotgun (WGS) entry which is preliminary data.</text>
</comment>
<organism evidence="1 2">
    <name type="scientific">Antrodiella citrinella</name>
    <dbReference type="NCBI Taxonomy" id="2447956"/>
    <lineage>
        <taxon>Eukaryota</taxon>
        <taxon>Fungi</taxon>
        <taxon>Dikarya</taxon>
        <taxon>Basidiomycota</taxon>
        <taxon>Agaricomycotina</taxon>
        <taxon>Agaricomycetes</taxon>
        <taxon>Polyporales</taxon>
        <taxon>Steccherinaceae</taxon>
        <taxon>Antrodiella</taxon>
    </lineage>
</organism>
<sequence length="330" mass="36235">MKDCSSILEVTTTGIVKITMSERTMVAGVAKKTYMSEKATLFKSESATSLQAGTTYPFLLTFPEHVIGSDTPLPPSSSLFQPHASAEISYTLQVDIVRGAFRRHEIPRFPPLTDMPLMLPGLVLPEGMRRVDVSAVWPASGPTQRTDKDLAVVQLYVPEPSVFASGETIHLALSISCPHSPAIPKLLSDSIGIFLVKRRKVWINEGRQISVREVVVEKVTELHVNSMLEGTMYLTAELTGGQHGTECSWGILGYAAIEYIIRVIVRPPTYANHLPTFKHDEVVQMCTDSYGTHERELLIMDGTPMPALGLTNVVAPPRSPHHISDIPSSH</sequence>
<protein>
    <recommendedName>
        <fullName evidence="3">Arrestin-like N-terminal domain-containing protein</fullName>
    </recommendedName>
</protein>
<gene>
    <name evidence="1" type="ORF">EUX98_g1176</name>
</gene>
<dbReference type="EMBL" id="SGPM01000012">
    <property type="protein sequence ID" value="THH32985.1"/>
    <property type="molecule type" value="Genomic_DNA"/>
</dbReference>
<name>A0A4S4N3P7_9APHY</name>
<evidence type="ECO:0008006" key="3">
    <source>
        <dbReference type="Google" id="ProtNLM"/>
    </source>
</evidence>
<reference evidence="1 2" key="1">
    <citation type="submission" date="2019-02" db="EMBL/GenBank/DDBJ databases">
        <title>Genome sequencing of the rare red list fungi Antrodiella citrinella (Flaviporus citrinellus).</title>
        <authorList>
            <person name="Buettner E."/>
            <person name="Kellner H."/>
        </authorList>
    </citation>
    <scope>NUCLEOTIDE SEQUENCE [LARGE SCALE GENOMIC DNA]</scope>
    <source>
        <strain evidence="1 2">DSM 108506</strain>
    </source>
</reference>